<evidence type="ECO:0000313" key="2">
    <source>
        <dbReference type="EMBL" id="KZT51323.1"/>
    </source>
</evidence>
<name>A0A165CSM8_9BASI</name>
<dbReference type="OrthoDB" id="10588968at2759"/>
<dbReference type="AlphaFoldDB" id="A0A165CSM8"/>
<reference evidence="2 3" key="1">
    <citation type="journal article" date="2016" name="Mol. Biol. Evol.">
        <title>Comparative Genomics of Early-Diverging Mushroom-Forming Fungi Provides Insights into the Origins of Lignocellulose Decay Capabilities.</title>
        <authorList>
            <person name="Nagy L.G."/>
            <person name="Riley R."/>
            <person name="Tritt A."/>
            <person name="Adam C."/>
            <person name="Daum C."/>
            <person name="Floudas D."/>
            <person name="Sun H."/>
            <person name="Yadav J.S."/>
            <person name="Pangilinan J."/>
            <person name="Larsson K.H."/>
            <person name="Matsuura K."/>
            <person name="Barry K."/>
            <person name="Labutti K."/>
            <person name="Kuo R."/>
            <person name="Ohm R.A."/>
            <person name="Bhattacharya S.S."/>
            <person name="Shirouzu T."/>
            <person name="Yoshinaga Y."/>
            <person name="Martin F.M."/>
            <person name="Grigoriev I.V."/>
            <person name="Hibbett D.S."/>
        </authorList>
    </citation>
    <scope>NUCLEOTIDE SEQUENCE [LARGE SCALE GENOMIC DNA]</scope>
    <source>
        <strain evidence="2 3">HHB12733</strain>
    </source>
</reference>
<protein>
    <submittedName>
        <fullName evidence="2">Uncharacterized protein</fullName>
    </submittedName>
</protein>
<accession>A0A165CSM8</accession>
<sequence length="117" mass="13334">MSDTDSLQQNLHDFRQRSQKLKQLAEVLKEEKELDSLAQELRDNEIFVAEHDAVKELSNKIKRDFAAQRSSLHRSKPSRVPVGADVIVISDDEGEETCIGTSPKIKRFKRAIEVTSE</sequence>
<dbReference type="EMBL" id="KV424113">
    <property type="protein sequence ID" value="KZT51323.1"/>
    <property type="molecule type" value="Genomic_DNA"/>
</dbReference>
<feature type="coiled-coil region" evidence="1">
    <location>
        <begin position="4"/>
        <end position="44"/>
    </location>
</feature>
<keyword evidence="3" id="KW-1185">Reference proteome</keyword>
<evidence type="ECO:0000313" key="3">
    <source>
        <dbReference type="Proteomes" id="UP000076842"/>
    </source>
</evidence>
<keyword evidence="1" id="KW-0175">Coiled coil</keyword>
<proteinExistence type="predicted"/>
<gene>
    <name evidence="2" type="ORF">CALCODRAFT_488013</name>
</gene>
<organism evidence="2 3">
    <name type="scientific">Calocera cornea HHB12733</name>
    <dbReference type="NCBI Taxonomy" id="1353952"/>
    <lineage>
        <taxon>Eukaryota</taxon>
        <taxon>Fungi</taxon>
        <taxon>Dikarya</taxon>
        <taxon>Basidiomycota</taxon>
        <taxon>Agaricomycotina</taxon>
        <taxon>Dacrymycetes</taxon>
        <taxon>Dacrymycetales</taxon>
        <taxon>Dacrymycetaceae</taxon>
        <taxon>Calocera</taxon>
    </lineage>
</organism>
<evidence type="ECO:0000256" key="1">
    <source>
        <dbReference type="SAM" id="Coils"/>
    </source>
</evidence>
<dbReference type="Proteomes" id="UP000076842">
    <property type="component" value="Unassembled WGS sequence"/>
</dbReference>
<dbReference type="InParanoid" id="A0A165CSM8"/>